<protein>
    <submittedName>
        <fullName evidence="1">Uncharacterized protein</fullName>
    </submittedName>
</protein>
<proteinExistence type="predicted"/>
<dbReference type="EMBL" id="CP036298">
    <property type="protein sequence ID" value="QDV22001.1"/>
    <property type="molecule type" value="Genomic_DNA"/>
</dbReference>
<gene>
    <name evidence="1" type="ORF">Q31a_02800</name>
</gene>
<reference evidence="1 2" key="1">
    <citation type="submission" date="2019-02" db="EMBL/GenBank/DDBJ databases">
        <title>Deep-cultivation of Planctomycetes and their phenomic and genomic characterization uncovers novel biology.</title>
        <authorList>
            <person name="Wiegand S."/>
            <person name="Jogler M."/>
            <person name="Boedeker C."/>
            <person name="Pinto D."/>
            <person name="Vollmers J."/>
            <person name="Rivas-Marin E."/>
            <person name="Kohn T."/>
            <person name="Peeters S.H."/>
            <person name="Heuer A."/>
            <person name="Rast P."/>
            <person name="Oberbeckmann S."/>
            <person name="Bunk B."/>
            <person name="Jeske O."/>
            <person name="Meyerdierks A."/>
            <person name="Storesund J.E."/>
            <person name="Kallscheuer N."/>
            <person name="Luecker S."/>
            <person name="Lage O.M."/>
            <person name="Pohl T."/>
            <person name="Merkel B.J."/>
            <person name="Hornburger P."/>
            <person name="Mueller R.-W."/>
            <person name="Bruemmer F."/>
            <person name="Labrenz M."/>
            <person name="Spormann A.M."/>
            <person name="Op den Camp H."/>
            <person name="Overmann J."/>
            <person name="Amann R."/>
            <person name="Jetten M.S.M."/>
            <person name="Mascher T."/>
            <person name="Medema M.H."/>
            <person name="Devos D.P."/>
            <person name="Kaster A.-K."/>
            <person name="Ovreas L."/>
            <person name="Rohde M."/>
            <person name="Galperin M.Y."/>
            <person name="Jogler C."/>
        </authorList>
    </citation>
    <scope>NUCLEOTIDE SEQUENCE [LARGE SCALE GENOMIC DNA]</scope>
    <source>
        <strain evidence="1 2">Q31a</strain>
    </source>
</reference>
<dbReference type="Proteomes" id="UP000318017">
    <property type="component" value="Chromosome"/>
</dbReference>
<name>A0A518G078_9BACT</name>
<dbReference type="KEGG" id="ahel:Q31a_02800"/>
<sequence>MEGGWGRGVNGAFELSGRFSWRGGSVLAALNALVVRPLNCRKAMEIADRH</sequence>
<organism evidence="1 2">
    <name type="scientific">Aureliella helgolandensis</name>
    <dbReference type="NCBI Taxonomy" id="2527968"/>
    <lineage>
        <taxon>Bacteria</taxon>
        <taxon>Pseudomonadati</taxon>
        <taxon>Planctomycetota</taxon>
        <taxon>Planctomycetia</taxon>
        <taxon>Pirellulales</taxon>
        <taxon>Pirellulaceae</taxon>
        <taxon>Aureliella</taxon>
    </lineage>
</organism>
<dbReference type="AlphaFoldDB" id="A0A518G078"/>
<evidence type="ECO:0000313" key="2">
    <source>
        <dbReference type="Proteomes" id="UP000318017"/>
    </source>
</evidence>
<evidence type="ECO:0000313" key="1">
    <source>
        <dbReference type="EMBL" id="QDV22001.1"/>
    </source>
</evidence>
<keyword evidence="2" id="KW-1185">Reference proteome</keyword>
<accession>A0A518G078</accession>